<name>A0A915YF76_9BACT</name>
<accession>A0A915YF76</accession>
<dbReference type="Proteomes" id="UP001060919">
    <property type="component" value="Chromosome"/>
</dbReference>
<dbReference type="KEGG" id="aup:AsAng_0027500"/>
<organism evidence="1 2">
    <name type="scientific">Aureispira anguillae</name>
    <dbReference type="NCBI Taxonomy" id="2864201"/>
    <lineage>
        <taxon>Bacteria</taxon>
        <taxon>Pseudomonadati</taxon>
        <taxon>Bacteroidota</taxon>
        <taxon>Saprospiria</taxon>
        <taxon>Saprospirales</taxon>
        <taxon>Saprospiraceae</taxon>
        <taxon>Aureispira</taxon>
    </lineage>
</organism>
<dbReference type="AlphaFoldDB" id="A0A915YF76"/>
<keyword evidence="2" id="KW-1185">Reference proteome</keyword>
<reference evidence="1" key="1">
    <citation type="submission" date="2022-09" db="EMBL/GenBank/DDBJ databases">
        <title>Aureispira anguillicida sp. nov., isolated from Leptocephalus of Japanese eel Anguilla japonica.</title>
        <authorList>
            <person name="Yuasa K."/>
            <person name="Mekata T."/>
            <person name="Ikunari K."/>
        </authorList>
    </citation>
    <scope>NUCLEOTIDE SEQUENCE</scope>
    <source>
        <strain evidence="1">EL160426</strain>
    </source>
</reference>
<protein>
    <submittedName>
        <fullName evidence="1">Uncharacterized protein</fullName>
    </submittedName>
</protein>
<gene>
    <name evidence="1" type="ORF">AsAng_0027500</name>
</gene>
<evidence type="ECO:0000313" key="1">
    <source>
        <dbReference type="EMBL" id="BDS12035.1"/>
    </source>
</evidence>
<sequence>MKSIVGIILGFIFWGQLGVAQVTICEKNTILYFSCYKLNPDSTFSYQYIDGTNERIGIGTYRQNKKEIVFSYDSLVSPIINKTKVGNSLKTITINCAYILDSFPQLYHPVVYRNNLFFCDSSGQVTINNYIDGPILVHNYTDSILLHPQLDDCNNYQLYTHYPDNKFIAKGSVHVLEKKGKSYRRKVSTYFDKKGIPTPKPNIWKYIYFSMHPY</sequence>
<dbReference type="RefSeq" id="WP_264793156.1">
    <property type="nucleotide sequence ID" value="NZ_AP026867.1"/>
</dbReference>
<evidence type="ECO:0000313" key="2">
    <source>
        <dbReference type="Proteomes" id="UP001060919"/>
    </source>
</evidence>
<dbReference type="EMBL" id="AP026867">
    <property type="protein sequence ID" value="BDS12035.1"/>
    <property type="molecule type" value="Genomic_DNA"/>
</dbReference>
<proteinExistence type="predicted"/>